<evidence type="ECO:0000256" key="9">
    <source>
        <dbReference type="ARBA" id="ARBA00047598"/>
    </source>
</evidence>
<evidence type="ECO:0000313" key="14">
    <source>
        <dbReference type="Proteomes" id="UP000305647"/>
    </source>
</evidence>
<keyword evidence="5" id="KW-0285">Flavoprotein</keyword>
<proteinExistence type="inferred from homology"/>
<dbReference type="InterPro" id="IPR025700">
    <property type="entry name" value="Lys/Orn_oxygenase"/>
</dbReference>
<evidence type="ECO:0000313" key="13">
    <source>
        <dbReference type="Proteomes" id="UP000305362"/>
    </source>
</evidence>
<dbReference type="PANTHER" id="PTHR38663">
    <property type="match status" value="1"/>
</dbReference>
<protein>
    <recommendedName>
        <fullName evidence="4">L-ornithine N(5)-monooxygenase [NAD(P)H]</fullName>
        <ecNumber evidence="4">1.14.13.196</ecNumber>
    </recommendedName>
</protein>
<dbReference type="Proteomes" id="UP000305362">
    <property type="component" value="Unassembled WGS sequence"/>
</dbReference>
<evidence type="ECO:0000313" key="11">
    <source>
        <dbReference type="EMBL" id="TIC31743.1"/>
    </source>
</evidence>
<keyword evidence="6" id="KW-0274">FAD</keyword>
<comment type="pathway">
    <text evidence="2">Siderophore biosynthesis.</text>
</comment>
<evidence type="ECO:0000256" key="1">
    <source>
        <dbReference type="ARBA" id="ARBA00001974"/>
    </source>
</evidence>
<dbReference type="PANTHER" id="PTHR38663:SF1">
    <property type="entry name" value="L-ORNITHINE N(5)-MONOOXYGENASE"/>
    <property type="match status" value="1"/>
</dbReference>
<sequence length="577" mass="66408">MVNQKIEAVKTEVNDVIVIGAGPHSLAICSRMLEKNPSAIYTDLEHARLSWLNKYKRLNYKPKGFKRKLVNNPNDMDGLSVRVFDKHVNQGWMPHWYCMFENLEIRSLRSPMFFHSSPRDVDALLAYAYSNGRQNELQDIPGVVGKELSKHAKKRLVKTGKRPSYEDPVNERYVNRQDFRTPGSKCFFDFCREDIQQYYGIDSLVQQADIVNLEYDYFDENIPDKIFRLTGKDGRQTLSKTVVMAIGNNTIVNLPSYLADKVKPTTEHGVEGDGWCHTSSFARPGYDFPNKHLRAKSDARLLVVGGGLTSAQIIDKAYRNGITNITLICRSHLKMKPFDFDTEWVDKFQNLSKMIFWREDCRQMRHSMISKARNGGSVNAPYYKLLKDLENKGVLKILTCTEITEAKYNDSRWDVKATTKTAMRSRRTSKDSSFGDMKMENHQLMFDYIVSATGSKIDINEVDFLKKFMKENPIETTNGLPHITEDLQWTSDIPLFVMGGFASLELGPSSFNLGGSRDGAERIANRMNEILVKHNKEYEIRQSKHSEYNDDDLRYKWMERLALNNGGYFDLLTESDE</sequence>
<dbReference type="InterPro" id="IPR036188">
    <property type="entry name" value="FAD/NAD-bd_sf"/>
</dbReference>
<evidence type="ECO:0000256" key="7">
    <source>
        <dbReference type="ARBA" id="ARBA00022857"/>
    </source>
</evidence>
<evidence type="ECO:0000256" key="4">
    <source>
        <dbReference type="ARBA" id="ARBA00012881"/>
    </source>
</evidence>
<evidence type="ECO:0000313" key="12">
    <source>
        <dbReference type="EMBL" id="TIC59802.1"/>
    </source>
</evidence>
<evidence type="ECO:0000256" key="8">
    <source>
        <dbReference type="ARBA" id="ARBA00023002"/>
    </source>
</evidence>
<keyword evidence="8" id="KW-0560">Oxidoreductase</keyword>
<dbReference type="GO" id="GO:0016491">
    <property type="term" value="F:oxidoreductase activity"/>
    <property type="evidence" value="ECO:0007669"/>
    <property type="project" value="UniProtKB-KW"/>
</dbReference>
<comment type="catalytic activity">
    <reaction evidence="9">
        <text>L-ornithine + NADPH + O2 = N(5)-hydroxy-L-ornithine + NADP(+) + H2O</text>
        <dbReference type="Rhea" id="RHEA:41508"/>
        <dbReference type="ChEBI" id="CHEBI:15377"/>
        <dbReference type="ChEBI" id="CHEBI:15379"/>
        <dbReference type="ChEBI" id="CHEBI:46911"/>
        <dbReference type="ChEBI" id="CHEBI:57783"/>
        <dbReference type="ChEBI" id="CHEBI:58349"/>
        <dbReference type="ChEBI" id="CHEBI:78275"/>
        <dbReference type="EC" id="1.14.13.196"/>
    </reaction>
</comment>
<evidence type="ECO:0000256" key="5">
    <source>
        <dbReference type="ARBA" id="ARBA00022630"/>
    </source>
</evidence>
<dbReference type="EMBL" id="SPRO01000011">
    <property type="protein sequence ID" value="TIC31743.1"/>
    <property type="molecule type" value="Genomic_DNA"/>
</dbReference>
<dbReference type="EMBL" id="SPRV01000057">
    <property type="protein sequence ID" value="TIC59802.1"/>
    <property type="molecule type" value="Genomic_DNA"/>
</dbReference>
<evidence type="ECO:0000256" key="6">
    <source>
        <dbReference type="ARBA" id="ARBA00022827"/>
    </source>
</evidence>
<dbReference type="Gene3D" id="3.50.50.60">
    <property type="entry name" value="FAD/NAD(P)-binding domain"/>
    <property type="match status" value="1"/>
</dbReference>
<dbReference type="Pfam" id="PF13434">
    <property type="entry name" value="Lys_Orn_oxgnase"/>
    <property type="match status" value="1"/>
</dbReference>
<comment type="catalytic activity">
    <reaction evidence="10">
        <text>L-ornithine + NADH + O2 = N(5)-hydroxy-L-ornithine + NAD(+) + H2O</text>
        <dbReference type="Rhea" id="RHEA:41512"/>
        <dbReference type="ChEBI" id="CHEBI:15377"/>
        <dbReference type="ChEBI" id="CHEBI:15379"/>
        <dbReference type="ChEBI" id="CHEBI:46911"/>
        <dbReference type="ChEBI" id="CHEBI:57540"/>
        <dbReference type="ChEBI" id="CHEBI:57945"/>
        <dbReference type="ChEBI" id="CHEBI:78275"/>
        <dbReference type="EC" id="1.14.13.196"/>
    </reaction>
</comment>
<dbReference type="AlphaFoldDB" id="A0A4T0M5K8"/>
<dbReference type="SUPFAM" id="SSF51905">
    <property type="entry name" value="FAD/NAD(P)-binding domain"/>
    <property type="match status" value="1"/>
</dbReference>
<reference evidence="13 14" key="1">
    <citation type="submission" date="2019-03" db="EMBL/GenBank/DDBJ databases">
        <title>Sequencing 25 genomes of Wallemia mellicola.</title>
        <authorList>
            <person name="Gostincar C."/>
        </authorList>
    </citation>
    <scope>NUCLEOTIDE SEQUENCE [LARGE SCALE GENOMIC DNA]</scope>
    <source>
        <strain evidence="12 13">EXF-1277</strain>
        <strain evidence="11 14">EXF-8738</strain>
    </source>
</reference>
<evidence type="ECO:0000256" key="3">
    <source>
        <dbReference type="ARBA" id="ARBA00007588"/>
    </source>
</evidence>
<comment type="similarity">
    <text evidence="3">Belongs to the lysine N(6)-hydroxylase/L-ornithine N(5)-oxygenase family.</text>
</comment>
<comment type="caution">
    <text evidence="11">The sequence shown here is derived from an EMBL/GenBank/DDBJ whole genome shotgun (WGS) entry which is preliminary data.</text>
</comment>
<comment type="cofactor">
    <cofactor evidence="1">
        <name>FAD</name>
        <dbReference type="ChEBI" id="CHEBI:57692"/>
    </cofactor>
</comment>
<organism evidence="11 14">
    <name type="scientific">Wallemia mellicola</name>
    <dbReference type="NCBI Taxonomy" id="1708541"/>
    <lineage>
        <taxon>Eukaryota</taxon>
        <taxon>Fungi</taxon>
        <taxon>Dikarya</taxon>
        <taxon>Basidiomycota</taxon>
        <taxon>Wallemiomycotina</taxon>
        <taxon>Wallemiomycetes</taxon>
        <taxon>Wallemiales</taxon>
        <taxon>Wallemiaceae</taxon>
        <taxon>Wallemia</taxon>
    </lineage>
</organism>
<evidence type="ECO:0000256" key="2">
    <source>
        <dbReference type="ARBA" id="ARBA00004924"/>
    </source>
</evidence>
<evidence type="ECO:0000256" key="10">
    <source>
        <dbReference type="ARBA" id="ARBA00049248"/>
    </source>
</evidence>
<keyword evidence="7" id="KW-0521">NADP</keyword>
<gene>
    <name evidence="12" type="ORF">E3Q03_03722</name>
    <name evidence="11" type="ORF">E3Q10_01498</name>
</gene>
<dbReference type="OrthoDB" id="76038at2759"/>
<accession>A0A4T0M5K8</accession>
<name>A0A4T0M5K8_9BASI</name>
<dbReference type="EC" id="1.14.13.196" evidence="4"/>
<dbReference type="Proteomes" id="UP000305647">
    <property type="component" value="Unassembled WGS sequence"/>
</dbReference>